<dbReference type="Proteomes" id="UP000616769">
    <property type="component" value="Unassembled WGS sequence"/>
</dbReference>
<dbReference type="PANTHER" id="PTHR43038">
    <property type="entry name" value="ATP-BINDING CASSETTE, SUB-FAMILY H, MEMBER 1"/>
    <property type="match status" value="1"/>
</dbReference>
<dbReference type="VEuPathDB" id="VectorBase:SSCA000799"/>
<sequence length="320" mass="36745">MNAVEISNVKFCYSQKVILDDINVKVPYGKIYSLLGPSGAGKTTLLRLILGRIKPSSGVITVLQDKPGVKNRLIGYMPQDQALCKTFTVRETLRYFANIFRLSSYEFKSRVRELKRMLGLPNESLQISELSGGQQKIVSLSITFLQHPKLMILDEPTVGSDPMLGDYIWRYLHLLCERENIVIILVTHYIEEATKAHLTGIMRDGRMLEEGTPNNLINKYRQTTLEEVFLHLCLRGKSKDFMPSDEFFEENVQKSIDPKMEILQTKSIESDPNQSNLLLDFWILLVLMHKNLSKFFQFNITMLIFLVPAFQALILGLMYD</sequence>
<name>A0A132A0Q9_SARSC</name>
<dbReference type="Gene3D" id="3.40.50.300">
    <property type="entry name" value="P-loop containing nucleotide triphosphate hydrolases"/>
    <property type="match status" value="1"/>
</dbReference>
<dbReference type="GO" id="GO:0005524">
    <property type="term" value="F:ATP binding"/>
    <property type="evidence" value="ECO:0007669"/>
    <property type="project" value="InterPro"/>
</dbReference>
<protein>
    <submittedName>
        <fullName evidence="1">ABC transporter sub-family A-like protein 6</fullName>
    </submittedName>
</protein>
<dbReference type="SMART" id="SM00382">
    <property type="entry name" value="AAA"/>
    <property type="match status" value="1"/>
</dbReference>
<proteinExistence type="predicted"/>
<dbReference type="InterPro" id="IPR027417">
    <property type="entry name" value="P-loop_NTPase"/>
</dbReference>
<dbReference type="InterPro" id="IPR003593">
    <property type="entry name" value="AAA+_ATPase"/>
</dbReference>
<dbReference type="PROSITE" id="PS50893">
    <property type="entry name" value="ABC_TRANSPORTER_2"/>
    <property type="match status" value="1"/>
</dbReference>
<accession>A0A132A0Q9</accession>
<evidence type="ECO:0000313" key="1">
    <source>
        <dbReference type="EMBL" id="KPM04662.1"/>
    </source>
</evidence>
<evidence type="ECO:0000313" key="2">
    <source>
        <dbReference type="Proteomes" id="UP000616769"/>
    </source>
</evidence>
<dbReference type="GO" id="GO:0016887">
    <property type="term" value="F:ATP hydrolysis activity"/>
    <property type="evidence" value="ECO:0007669"/>
    <property type="project" value="InterPro"/>
</dbReference>
<dbReference type="InterPro" id="IPR003439">
    <property type="entry name" value="ABC_transporter-like_ATP-bd"/>
</dbReference>
<dbReference type="OrthoDB" id="6492489at2759"/>
<feature type="non-terminal residue" evidence="1">
    <location>
        <position position="1"/>
    </location>
</feature>
<organism evidence="1 2">
    <name type="scientific">Sarcoptes scabiei</name>
    <name type="common">Itch mite</name>
    <name type="synonym">Acarus scabiei</name>
    <dbReference type="NCBI Taxonomy" id="52283"/>
    <lineage>
        <taxon>Eukaryota</taxon>
        <taxon>Metazoa</taxon>
        <taxon>Ecdysozoa</taxon>
        <taxon>Arthropoda</taxon>
        <taxon>Chelicerata</taxon>
        <taxon>Arachnida</taxon>
        <taxon>Acari</taxon>
        <taxon>Acariformes</taxon>
        <taxon>Sarcoptiformes</taxon>
        <taxon>Astigmata</taxon>
        <taxon>Psoroptidia</taxon>
        <taxon>Sarcoptoidea</taxon>
        <taxon>Sarcoptidae</taxon>
        <taxon>Sarcoptinae</taxon>
        <taxon>Sarcoptes</taxon>
    </lineage>
</organism>
<dbReference type="PANTHER" id="PTHR43038:SF3">
    <property type="entry name" value="ABC TRANSPORTER G FAMILY MEMBER 20 ISOFORM X1"/>
    <property type="match status" value="1"/>
</dbReference>
<dbReference type="SUPFAM" id="SSF52540">
    <property type="entry name" value="P-loop containing nucleoside triphosphate hydrolases"/>
    <property type="match status" value="1"/>
</dbReference>
<reference evidence="1 2" key="1">
    <citation type="journal article" date="2015" name="Parasit. Vectors">
        <title>Draft genome of the scabies mite.</title>
        <authorList>
            <person name="Rider S.D.Jr."/>
            <person name="Morgan M.S."/>
            <person name="Arlian L.G."/>
        </authorList>
    </citation>
    <scope>NUCLEOTIDE SEQUENCE [LARGE SCALE GENOMIC DNA]</scope>
    <source>
        <strain evidence="1">Arlian Lab</strain>
    </source>
</reference>
<comment type="caution">
    <text evidence="1">The sequence shown here is derived from an EMBL/GenBank/DDBJ whole genome shotgun (WGS) entry which is preliminary data.</text>
</comment>
<dbReference type="AlphaFoldDB" id="A0A132A0Q9"/>
<dbReference type="Pfam" id="PF00005">
    <property type="entry name" value="ABC_tran"/>
    <property type="match status" value="1"/>
</dbReference>
<dbReference type="EMBL" id="JXLN01009810">
    <property type="protein sequence ID" value="KPM04662.1"/>
    <property type="molecule type" value="Genomic_DNA"/>
</dbReference>
<gene>
    <name evidence="1" type="ORF">QR98_0031130</name>
</gene>